<proteinExistence type="predicted"/>
<evidence type="ECO:0000313" key="1">
    <source>
        <dbReference type="EMBL" id="SJM30741.1"/>
    </source>
</evidence>
<keyword evidence="2" id="KW-1185">Reference proteome</keyword>
<protein>
    <submittedName>
        <fullName evidence="1">Uncharacterized protein</fullName>
    </submittedName>
</protein>
<reference evidence="2" key="1">
    <citation type="submission" date="2016-12" db="EMBL/GenBank/DDBJ databases">
        <authorList>
            <person name="Brunel B."/>
        </authorList>
    </citation>
    <scope>NUCLEOTIDE SEQUENCE [LARGE SCALE GENOMIC DNA]</scope>
</reference>
<sequence>MPRIRPDLRWGRGLERARLRASELKAFDGIGVEAVEAIPPGGLLDSLHEPRALVRTPHGAAEAKRMSTRGDLAQVAPRARGGGPQVYGGRRGGRIVAVGRARQLDHRYAWGAVLSRLRNRSGKGLGSARFTDRQRVNRAACRNSTVVNALRLGGK</sequence>
<accession>A0A2P9AHZ2</accession>
<evidence type="ECO:0000313" key="2">
    <source>
        <dbReference type="Proteomes" id="UP000245698"/>
    </source>
</evidence>
<name>A0A2P9AHZ2_9HYPH</name>
<gene>
    <name evidence="1" type="ORF">BQ8482_170096</name>
</gene>
<organism evidence="1 2">
    <name type="scientific">Mesorhizobium delmotii</name>
    <dbReference type="NCBI Taxonomy" id="1631247"/>
    <lineage>
        <taxon>Bacteria</taxon>
        <taxon>Pseudomonadati</taxon>
        <taxon>Pseudomonadota</taxon>
        <taxon>Alphaproteobacteria</taxon>
        <taxon>Hyphomicrobiales</taxon>
        <taxon>Phyllobacteriaceae</taxon>
        <taxon>Mesorhizobium</taxon>
    </lineage>
</organism>
<dbReference type="EMBL" id="FUIG01000023">
    <property type="protein sequence ID" value="SJM30741.1"/>
    <property type="molecule type" value="Genomic_DNA"/>
</dbReference>
<dbReference type="Proteomes" id="UP000245698">
    <property type="component" value="Unassembled WGS sequence"/>
</dbReference>
<dbReference type="AlphaFoldDB" id="A0A2P9AHZ2"/>